<keyword evidence="5" id="KW-0067">ATP-binding</keyword>
<evidence type="ECO:0000256" key="2">
    <source>
        <dbReference type="ARBA" id="ARBA00022679"/>
    </source>
</evidence>
<evidence type="ECO:0000256" key="3">
    <source>
        <dbReference type="ARBA" id="ARBA00022741"/>
    </source>
</evidence>
<dbReference type="Gene3D" id="2.60.40.10">
    <property type="entry name" value="Immunoglobulins"/>
    <property type="match status" value="1"/>
</dbReference>
<proteinExistence type="predicted"/>
<name>A0A812QGM8_9DINO</name>
<dbReference type="SMART" id="SM00220">
    <property type="entry name" value="S_TKc"/>
    <property type="match status" value="1"/>
</dbReference>
<dbReference type="InterPro" id="IPR011009">
    <property type="entry name" value="Kinase-like_dom_sf"/>
</dbReference>
<dbReference type="PROSITE" id="PS50011">
    <property type="entry name" value="PROTEIN_KINASE_DOM"/>
    <property type="match status" value="1"/>
</dbReference>
<dbReference type="GO" id="GO:2001070">
    <property type="term" value="F:starch binding"/>
    <property type="evidence" value="ECO:0007669"/>
    <property type="project" value="InterPro"/>
</dbReference>
<feature type="region of interest" description="Disordered" evidence="6">
    <location>
        <begin position="150"/>
        <end position="172"/>
    </location>
</feature>
<dbReference type="Proteomes" id="UP000604046">
    <property type="component" value="Unassembled WGS sequence"/>
</dbReference>
<evidence type="ECO:0000256" key="1">
    <source>
        <dbReference type="ARBA" id="ARBA00022527"/>
    </source>
</evidence>
<keyword evidence="3" id="KW-0547">Nucleotide-binding</keyword>
<keyword evidence="10" id="KW-1185">Reference proteome</keyword>
<evidence type="ECO:0000256" key="6">
    <source>
        <dbReference type="SAM" id="MobiDB-lite"/>
    </source>
</evidence>
<dbReference type="InterPro" id="IPR013783">
    <property type="entry name" value="Ig-like_fold"/>
</dbReference>
<comment type="caution">
    <text evidence="9">The sequence shown here is derived from an EMBL/GenBank/DDBJ whole genome shotgun (WGS) entry which is preliminary data.</text>
</comment>
<dbReference type="InterPro" id="IPR013784">
    <property type="entry name" value="Carb-bd-like_fold"/>
</dbReference>
<sequence length="475" mass="53006">MGCQRQMEITRCGTCSTLSLFFHIDIAQSTPGEHLHVVGSHEGLGAWDPEKGARLTTNERSYPVWRSRQIEMRCEPEDSSTVLVLKYKYVLDRRELKQGFLWEESIPDREVQIPWSQDCDCVWLIRDSAFNREGVAKVTKLAPGAKLLRSPQQEPSEGLISVPEETPEAEEPTATPLFDAKYSLVGRRPFAKGGFSSVWRCRRTAQGSVGGAADEFAAKRIDLAGLHVKGKRCIFGHGVQPGEIRLHQNLHHPNIVELIDSFHDDSSKMVSLVLEFCKGGDLLEVMSRHREKNSKGLRESATRRAIKHTFQALAYLHEQGVVHRDVKCENVFKVEAPNTVALEDCTYKLGDFGLAACVMPDEVLMDQVGSPSTSAPEVVRGRPYGKPADMWSAGAAIYTLLAGRRPFEASSYMQMVRVMSKVEVSFTDDAWSRTSKAAVDLLGELLQEAPEKRPSSASVLKHPWCQREHRACTTS</sequence>
<dbReference type="InterPro" id="IPR002044">
    <property type="entry name" value="CBM20"/>
</dbReference>
<dbReference type="GO" id="GO:0004674">
    <property type="term" value="F:protein serine/threonine kinase activity"/>
    <property type="evidence" value="ECO:0007669"/>
    <property type="project" value="UniProtKB-KW"/>
</dbReference>
<dbReference type="Pfam" id="PF00686">
    <property type="entry name" value="CBM_20"/>
    <property type="match status" value="1"/>
</dbReference>
<dbReference type="CDD" id="cd05467">
    <property type="entry name" value="CBM20"/>
    <property type="match status" value="1"/>
</dbReference>
<protein>
    <submittedName>
        <fullName evidence="9">CPK14 protein</fullName>
    </submittedName>
</protein>
<evidence type="ECO:0000313" key="10">
    <source>
        <dbReference type="Proteomes" id="UP000604046"/>
    </source>
</evidence>
<dbReference type="PANTHER" id="PTHR24349">
    <property type="entry name" value="SERINE/THREONINE-PROTEIN KINASE"/>
    <property type="match status" value="1"/>
</dbReference>
<dbReference type="EMBL" id="CAJNDS010002204">
    <property type="protein sequence ID" value="CAE7371064.1"/>
    <property type="molecule type" value="Genomic_DNA"/>
</dbReference>
<organism evidence="9 10">
    <name type="scientific">Symbiodinium natans</name>
    <dbReference type="NCBI Taxonomy" id="878477"/>
    <lineage>
        <taxon>Eukaryota</taxon>
        <taxon>Sar</taxon>
        <taxon>Alveolata</taxon>
        <taxon>Dinophyceae</taxon>
        <taxon>Suessiales</taxon>
        <taxon>Symbiodiniaceae</taxon>
        <taxon>Symbiodinium</taxon>
    </lineage>
</organism>
<dbReference type="Pfam" id="PF00069">
    <property type="entry name" value="Pkinase"/>
    <property type="match status" value="1"/>
</dbReference>
<keyword evidence="1" id="KW-0723">Serine/threonine-protein kinase</keyword>
<reference evidence="9" key="1">
    <citation type="submission" date="2021-02" db="EMBL/GenBank/DDBJ databases">
        <authorList>
            <person name="Dougan E. K."/>
            <person name="Rhodes N."/>
            <person name="Thang M."/>
            <person name="Chan C."/>
        </authorList>
    </citation>
    <scope>NUCLEOTIDE SEQUENCE</scope>
</reference>
<dbReference type="AlphaFoldDB" id="A0A812QGM8"/>
<gene>
    <name evidence="9" type="primary">CPK14</name>
    <name evidence="9" type="ORF">SNAT2548_LOCUS20252</name>
</gene>
<dbReference type="OrthoDB" id="407559at2759"/>
<feature type="domain" description="Protein kinase" evidence="7">
    <location>
        <begin position="184"/>
        <end position="465"/>
    </location>
</feature>
<dbReference type="SUPFAM" id="SSF56112">
    <property type="entry name" value="Protein kinase-like (PK-like)"/>
    <property type="match status" value="1"/>
</dbReference>
<evidence type="ECO:0000259" key="7">
    <source>
        <dbReference type="PROSITE" id="PS50011"/>
    </source>
</evidence>
<dbReference type="SMART" id="SM01065">
    <property type="entry name" value="CBM_2"/>
    <property type="match status" value="1"/>
</dbReference>
<accession>A0A812QGM8</accession>
<evidence type="ECO:0000256" key="5">
    <source>
        <dbReference type="ARBA" id="ARBA00022840"/>
    </source>
</evidence>
<dbReference type="GO" id="GO:0005524">
    <property type="term" value="F:ATP binding"/>
    <property type="evidence" value="ECO:0007669"/>
    <property type="project" value="UniProtKB-KW"/>
</dbReference>
<dbReference type="InterPro" id="IPR050205">
    <property type="entry name" value="CDPK_Ser/Thr_kinases"/>
</dbReference>
<evidence type="ECO:0000256" key="4">
    <source>
        <dbReference type="ARBA" id="ARBA00022777"/>
    </source>
</evidence>
<dbReference type="Gene3D" id="3.30.200.20">
    <property type="entry name" value="Phosphorylase Kinase, domain 1"/>
    <property type="match status" value="1"/>
</dbReference>
<keyword evidence="2" id="KW-0808">Transferase</keyword>
<evidence type="ECO:0000313" key="9">
    <source>
        <dbReference type="EMBL" id="CAE7371064.1"/>
    </source>
</evidence>
<dbReference type="InterPro" id="IPR000719">
    <property type="entry name" value="Prot_kinase_dom"/>
</dbReference>
<feature type="domain" description="CBM20" evidence="8">
    <location>
        <begin position="12"/>
        <end position="132"/>
    </location>
</feature>
<keyword evidence="4" id="KW-0418">Kinase</keyword>
<evidence type="ECO:0000259" key="8">
    <source>
        <dbReference type="PROSITE" id="PS51166"/>
    </source>
</evidence>
<dbReference type="PROSITE" id="PS51166">
    <property type="entry name" value="CBM20"/>
    <property type="match status" value="1"/>
</dbReference>
<dbReference type="Gene3D" id="1.10.510.10">
    <property type="entry name" value="Transferase(Phosphotransferase) domain 1"/>
    <property type="match status" value="1"/>
</dbReference>
<dbReference type="SUPFAM" id="SSF49452">
    <property type="entry name" value="Starch-binding domain-like"/>
    <property type="match status" value="1"/>
</dbReference>